<keyword evidence="1 5" id="KW-0489">Methyltransferase</keyword>
<gene>
    <name evidence="5" type="ORF">DSM100238_0553</name>
</gene>
<dbReference type="GO" id="GO:0006396">
    <property type="term" value="P:RNA processing"/>
    <property type="evidence" value="ECO:0007669"/>
    <property type="project" value="InterPro"/>
</dbReference>
<proteinExistence type="predicted"/>
<name>A0A6A2VFM5_9BIFI</name>
<dbReference type="InterPro" id="IPR029028">
    <property type="entry name" value="Alpha/beta_knot_MTases"/>
</dbReference>
<dbReference type="GO" id="GO:0032259">
    <property type="term" value="P:methylation"/>
    <property type="evidence" value="ECO:0007669"/>
    <property type="project" value="UniProtKB-KW"/>
</dbReference>
<dbReference type="GO" id="GO:0008173">
    <property type="term" value="F:RNA methyltransferase activity"/>
    <property type="evidence" value="ECO:0007669"/>
    <property type="project" value="InterPro"/>
</dbReference>
<dbReference type="InterPro" id="IPR001537">
    <property type="entry name" value="SpoU_MeTrfase"/>
</dbReference>
<evidence type="ECO:0000259" key="4">
    <source>
        <dbReference type="Pfam" id="PF00588"/>
    </source>
</evidence>
<dbReference type="Proteomes" id="UP000440041">
    <property type="component" value="Unassembled WGS sequence"/>
</dbReference>
<dbReference type="InterPro" id="IPR029026">
    <property type="entry name" value="tRNA_m1G_MTases_N"/>
</dbReference>
<dbReference type="GO" id="GO:0003723">
    <property type="term" value="F:RNA binding"/>
    <property type="evidence" value="ECO:0007669"/>
    <property type="project" value="InterPro"/>
</dbReference>
<reference evidence="5 6" key="1">
    <citation type="submission" date="2019-09" db="EMBL/GenBank/DDBJ databases">
        <title>Characterization of the phylogenetic diversity of two novel species belonging to the genus Bifidobacterium: Bifidobacterium cebidarum sp. nov. and Bifidobacterium leontopitheci sp. nov.</title>
        <authorList>
            <person name="Lugli G.A."/>
            <person name="Duranti S."/>
            <person name="Milani C."/>
            <person name="Turroni F."/>
            <person name="Ventura M."/>
        </authorList>
    </citation>
    <scope>NUCLEOTIDE SEQUENCE [LARGE SCALE GENOMIC DNA]</scope>
    <source>
        <strain evidence="5 6">DSM 100238</strain>
    </source>
</reference>
<comment type="caution">
    <text evidence="5">The sequence shown here is derived from an EMBL/GenBank/DDBJ whole genome shotgun (WGS) entry which is preliminary data.</text>
</comment>
<evidence type="ECO:0000313" key="6">
    <source>
        <dbReference type="Proteomes" id="UP000440041"/>
    </source>
</evidence>
<evidence type="ECO:0000256" key="3">
    <source>
        <dbReference type="SAM" id="MobiDB-lite"/>
    </source>
</evidence>
<evidence type="ECO:0000313" key="5">
    <source>
        <dbReference type="EMBL" id="KAB8299519.1"/>
    </source>
</evidence>
<dbReference type="AlphaFoldDB" id="A0A6A2VFM5"/>
<keyword evidence="6" id="KW-1185">Reference proteome</keyword>
<dbReference type="SUPFAM" id="SSF75217">
    <property type="entry name" value="alpha/beta knot"/>
    <property type="match status" value="2"/>
</dbReference>
<evidence type="ECO:0000256" key="1">
    <source>
        <dbReference type="ARBA" id="ARBA00022603"/>
    </source>
</evidence>
<feature type="region of interest" description="Disordered" evidence="3">
    <location>
        <begin position="1"/>
        <end position="51"/>
    </location>
</feature>
<dbReference type="Gene3D" id="3.40.1280.10">
    <property type="match status" value="1"/>
</dbReference>
<accession>A0A6A2VFM5</accession>
<dbReference type="PANTHER" id="PTHR43191:SF2">
    <property type="entry name" value="RRNA METHYLTRANSFERASE 3, MITOCHONDRIAL"/>
    <property type="match status" value="1"/>
</dbReference>
<keyword evidence="2 5" id="KW-0808">Transferase</keyword>
<evidence type="ECO:0000256" key="2">
    <source>
        <dbReference type="ARBA" id="ARBA00022679"/>
    </source>
</evidence>
<dbReference type="Pfam" id="PF00588">
    <property type="entry name" value="SpoU_methylase"/>
    <property type="match status" value="1"/>
</dbReference>
<organism evidence="5 6">
    <name type="scientific">Bifidobacterium apri</name>
    <dbReference type="NCBI Taxonomy" id="1769423"/>
    <lineage>
        <taxon>Bacteria</taxon>
        <taxon>Bacillati</taxon>
        <taxon>Actinomycetota</taxon>
        <taxon>Actinomycetes</taxon>
        <taxon>Bifidobacteriales</taxon>
        <taxon>Bifidobacteriaceae</taxon>
        <taxon>Bifidobacterium</taxon>
    </lineage>
</organism>
<dbReference type="PANTHER" id="PTHR43191">
    <property type="entry name" value="RRNA METHYLTRANSFERASE 3"/>
    <property type="match status" value="1"/>
</dbReference>
<feature type="domain" description="tRNA/rRNA methyltransferase SpoU type" evidence="4">
    <location>
        <begin position="193"/>
        <end position="267"/>
    </location>
</feature>
<protein>
    <submittedName>
        <fullName evidence="5">RNA methyltransferase</fullName>
    </submittedName>
</protein>
<dbReference type="EMBL" id="WBSO01000003">
    <property type="protein sequence ID" value="KAB8299519.1"/>
    <property type="molecule type" value="Genomic_DNA"/>
</dbReference>
<dbReference type="OrthoDB" id="9786891at2"/>
<sequence>MHEPSEYTKQVQASGEPQFRDIGVGPWAQEHPGEPRPDIPGSANYDPRYDTDLLDQGDRRNVLDRYRYWTVEAIRTDLDMHSRYPFEIAVENWTHDFNIGSAVRSANAFGAARVHIVGPHKWNRKGALMTELYQHVDYHPSIADLATSWRYRIAGEIAAEQARINARENRAALAHRPLTAGEQRSQEHSARRLETLAAAKIIALDIVPGAVPIERYRFPERCLLLFGAEGPGLSQAALDRADDVVYISQFGSVRSINAGAAAAVAMHSWVAQHAVIDGPGAASESGSSATVHR</sequence>
<dbReference type="RefSeq" id="WP_152355218.1">
    <property type="nucleotide sequence ID" value="NZ_JBHLXF010000010.1"/>
</dbReference>
<dbReference type="InterPro" id="IPR051259">
    <property type="entry name" value="rRNA_Methyltransferase"/>
</dbReference>